<evidence type="ECO:0000313" key="2">
    <source>
        <dbReference type="EMBL" id="PDZ93916.1"/>
    </source>
</evidence>
<protein>
    <submittedName>
        <fullName evidence="2">Uncharacterized protein</fullName>
    </submittedName>
</protein>
<feature type="transmembrane region" description="Helical" evidence="1">
    <location>
        <begin position="35"/>
        <end position="52"/>
    </location>
</feature>
<sequence length="125" mass="13867">MNIHAVSKGVVLYFALIFSAMSFFIFNGFQLTERAFTLVLLGIVIVIGFFTGKHSGENSGLNGFLIGIITSAFLIFFISPYTDMQWGLNFFVMIVWISVSTVSAYVGGKFDVVTKSFKLPKVNEK</sequence>
<proteinExistence type="predicted"/>
<accession>A0A9X6SRZ5</accession>
<gene>
    <name evidence="2" type="ORF">CON36_36645</name>
</gene>
<organism evidence="2 3">
    <name type="scientific">Bacillus cereus</name>
    <dbReference type="NCBI Taxonomy" id="1396"/>
    <lineage>
        <taxon>Bacteria</taxon>
        <taxon>Bacillati</taxon>
        <taxon>Bacillota</taxon>
        <taxon>Bacilli</taxon>
        <taxon>Bacillales</taxon>
        <taxon>Bacillaceae</taxon>
        <taxon>Bacillus</taxon>
        <taxon>Bacillus cereus group</taxon>
    </lineage>
</organism>
<feature type="transmembrane region" description="Helical" evidence="1">
    <location>
        <begin position="12"/>
        <end position="29"/>
    </location>
</feature>
<keyword evidence="1" id="KW-0812">Transmembrane</keyword>
<dbReference type="Proteomes" id="UP000219922">
    <property type="component" value="Unassembled WGS sequence"/>
</dbReference>
<evidence type="ECO:0000313" key="3">
    <source>
        <dbReference type="Proteomes" id="UP000219922"/>
    </source>
</evidence>
<dbReference type="AlphaFoldDB" id="A0A9X6SRZ5"/>
<keyword evidence="1" id="KW-0472">Membrane</keyword>
<reference evidence="2 3" key="1">
    <citation type="submission" date="2017-09" db="EMBL/GenBank/DDBJ databases">
        <title>Large-scale bioinformatics analysis of Bacillus genomes uncovers conserved roles of natural products in bacterial physiology.</title>
        <authorList>
            <consortium name="Agbiome Team Llc"/>
            <person name="Bleich R.M."/>
            <person name="Grubbs K.J."/>
            <person name="Santa Maria K.C."/>
            <person name="Allen S.E."/>
            <person name="Farag S."/>
            <person name="Shank E.A."/>
            <person name="Bowers A."/>
        </authorList>
    </citation>
    <scope>NUCLEOTIDE SEQUENCE [LARGE SCALE GENOMIC DNA]</scope>
    <source>
        <strain evidence="2 3">AFS092789</strain>
    </source>
</reference>
<evidence type="ECO:0000256" key="1">
    <source>
        <dbReference type="SAM" id="Phobius"/>
    </source>
</evidence>
<feature type="transmembrane region" description="Helical" evidence="1">
    <location>
        <begin position="64"/>
        <end position="82"/>
    </location>
</feature>
<dbReference type="RefSeq" id="WP_098007453.1">
    <property type="nucleotide sequence ID" value="NZ_JAWLRU010000002.1"/>
</dbReference>
<dbReference type="EMBL" id="NVMX01000323">
    <property type="protein sequence ID" value="PDZ93916.1"/>
    <property type="molecule type" value="Genomic_DNA"/>
</dbReference>
<feature type="transmembrane region" description="Helical" evidence="1">
    <location>
        <begin position="88"/>
        <end position="108"/>
    </location>
</feature>
<comment type="caution">
    <text evidence="2">The sequence shown here is derived from an EMBL/GenBank/DDBJ whole genome shotgun (WGS) entry which is preliminary data.</text>
</comment>
<name>A0A9X6SRZ5_BACCE</name>
<keyword evidence="1" id="KW-1133">Transmembrane helix</keyword>